<evidence type="ECO:0000256" key="1">
    <source>
        <dbReference type="SAM" id="Phobius"/>
    </source>
</evidence>
<proteinExistence type="predicted"/>
<feature type="transmembrane region" description="Helical" evidence="1">
    <location>
        <begin position="37"/>
        <end position="56"/>
    </location>
</feature>
<dbReference type="PATRIC" id="fig|1310613.3.peg.2626"/>
<dbReference type="EMBL" id="JEWH01000037">
    <property type="protein sequence ID" value="EXB04889.1"/>
    <property type="molecule type" value="Genomic_DNA"/>
</dbReference>
<evidence type="ECO:0000313" key="2">
    <source>
        <dbReference type="EMBL" id="EXB04889.1"/>
    </source>
</evidence>
<comment type="caution">
    <text evidence="2">The sequence shown here is derived from an EMBL/GenBank/DDBJ whole genome shotgun (WGS) entry which is preliminary data.</text>
</comment>
<dbReference type="Proteomes" id="UP000020595">
    <property type="component" value="Unassembled WGS sequence"/>
</dbReference>
<dbReference type="AlphaFoldDB" id="A0A009IJI8"/>
<evidence type="ECO:0000313" key="3">
    <source>
        <dbReference type="Proteomes" id="UP000020595"/>
    </source>
</evidence>
<keyword evidence="1" id="KW-1133">Transmembrane helix</keyword>
<keyword evidence="1" id="KW-0812">Transmembrane</keyword>
<organism evidence="2 3">
    <name type="scientific">Acinetobacter baumannii (strain 1295743)</name>
    <dbReference type="NCBI Taxonomy" id="1310613"/>
    <lineage>
        <taxon>Bacteria</taxon>
        <taxon>Pseudomonadati</taxon>
        <taxon>Pseudomonadota</taxon>
        <taxon>Gammaproteobacteria</taxon>
        <taxon>Moraxellales</taxon>
        <taxon>Moraxellaceae</taxon>
        <taxon>Acinetobacter</taxon>
        <taxon>Acinetobacter calcoaceticus/baumannii complex</taxon>
    </lineage>
</organism>
<name>A0A009IJI8_ACIB9</name>
<reference evidence="2 3" key="1">
    <citation type="submission" date="2014-02" db="EMBL/GenBank/DDBJ databases">
        <title>Comparative genomics and transcriptomics to identify genetic mechanisms underlying the emergence of carbapenem resistant Acinetobacter baumannii (CRAb).</title>
        <authorList>
            <person name="Harris A.D."/>
            <person name="Johnson K.J."/>
            <person name="George J."/>
            <person name="Shefchek K."/>
            <person name="Daugherty S.C."/>
            <person name="Parankush S."/>
            <person name="Sadzewicz L."/>
            <person name="Tallon L."/>
            <person name="Sengamalay N."/>
            <person name="Hazen T.H."/>
            <person name="Rasko D.A."/>
        </authorList>
    </citation>
    <scope>NUCLEOTIDE SEQUENCE [LARGE SCALE GENOMIC DNA]</scope>
    <source>
        <strain evidence="2 3">1295743</strain>
    </source>
</reference>
<keyword evidence="1" id="KW-0472">Membrane</keyword>
<gene>
    <name evidence="2" type="ORF">J512_2724</name>
</gene>
<accession>A0A009IJI8</accession>
<sequence length="69" mass="7259">MVFVAFGAAATFEDVDGVAEAALLLRGLRAGAVVERVRVVFGVLVAALGVVLLRLAMLEADFDVFDTFS</sequence>
<protein>
    <submittedName>
        <fullName evidence="2">Uncharacterized protein</fullName>
    </submittedName>
</protein>